<evidence type="ECO:0000313" key="15">
    <source>
        <dbReference type="Proteomes" id="UP000791440"/>
    </source>
</evidence>
<evidence type="ECO:0000256" key="2">
    <source>
        <dbReference type="ARBA" id="ARBA00009170"/>
    </source>
</evidence>
<comment type="subcellular location">
    <subcellularLocation>
        <location evidence="1">Mitochondrion outer membrane</location>
    </subcellularLocation>
</comment>
<keyword evidence="7" id="KW-0653">Protein transport</keyword>
<evidence type="ECO:0000256" key="3">
    <source>
        <dbReference type="ARBA" id="ARBA00022448"/>
    </source>
</evidence>
<evidence type="ECO:0000256" key="5">
    <source>
        <dbReference type="ARBA" id="ARBA00022787"/>
    </source>
</evidence>
<dbReference type="InterPro" id="IPR033468">
    <property type="entry name" value="Metaxin_GST"/>
</dbReference>
<feature type="compositionally biased region" description="Polar residues" evidence="12">
    <location>
        <begin position="440"/>
        <end position="451"/>
    </location>
</feature>
<keyword evidence="8" id="KW-0496">Mitochondrion</keyword>
<keyword evidence="6" id="KW-0862">Zinc</keyword>
<keyword evidence="15" id="KW-1185">Reference proteome</keyword>
<dbReference type="CDD" id="cd03212">
    <property type="entry name" value="GST_C_Metaxin1_3"/>
    <property type="match status" value="1"/>
</dbReference>
<dbReference type="SUPFAM" id="SSF57850">
    <property type="entry name" value="RING/U-box"/>
    <property type="match status" value="1"/>
</dbReference>
<dbReference type="GO" id="GO:0001401">
    <property type="term" value="C:SAM complex"/>
    <property type="evidence" value="ECO:0007669"/>
    <property type="project" value="InterPro"/>
</dbReference>
<evidence type="ECO:0000256" key="12">
    <source>
        <dbReference type="SAM" id="MobiDB-lite"/>
    </source>
</evidence>
<evidence type="ECO:0000256" key="7">
    <source>
        <dbReference type="ARBA" id="ARBA00022927"/>
    </source>
</evidence>
<dbReference type="PANTHER" id="PTHR12289">
    <property type="entry name" value="METAXIN RELATED"/>
    <property type="match status" value="1"/>
</dbReference>
<dbReference type="InterPro" id="IPR050931">
    <property type="entry name" value="Mito_Protein_Transport_Metaxin"/>
</dbReference>
<evidence type="ECO:0000256" key="11">
    <source>
        <dbReference type="SAM" id="Coils"/>
    </source>
</evidence>
<dbReference type="Pfam" id="PF13639">
    <property type="entry name" value="zf-RING_2"/>
    <property type="match status" value="1"/>
</dbReference>
<keyword evidence="4 10" id="KW-0479">Metal-binding</keyword>
<dbReference type="SUPFAM" id="SSF47616">
    <property type="entry name" value="GST C-terminal domain-like"/>
    <property type="match status" value="1"/>
</dbReference>
<dbReference type="SMART" id="SM00184">
    <property type="entry name" value="RING"/>
    <property type="match status" value="1"/>
</dbReference>
<dbReference type="PROSITE" id="PS50089">
    <property type="entry name" value="ZF_RING_2"/>
    <property type="match status" value="1"/>
</dbReference>
<dbReference type="GO" id="GO:0008270">
    <property type="term" value="F:zinc ion binding"/>
    <property type="evidence" value="ECO:0007669"/>
    <property type="project" value="UniProtKB-KW"/>
</dbReference>
<protein>
    <recommendedName>
        <fullName evidence="13">RING-type domain-containing protein</fullName>
    </recommendedName>
</protein>
<dbReference type="GO" id="GO:0007005">
    <property type="term" value="P:mitochondrion organization"/>
    <property type="evidence" value="ECO:0007669"/>
    <property type="project" value="TreeGrafter"/>
</dbReference>
<feature type="coiled-coil region" evidence="11">
    <location>
        <begin position="81"/>
        <end position="143"/>
    </location>
</feature>
<dbReference type="Gene3D" id="3.30.40.10">
    <property type="entry name" value="Zinc/RING finger domain, C3HC4 (zinc finger)"/>
    <property type="match status" value="1"/>
</dbReference>
<dbReference type="Gene3D" id="1.20.1050.10">
    <property type="match status" value="1"/>
</dbReference>
<reference evidence="14" key="2">
    <citation type="submission" date="2020-12" db="EMBL/GenBank/DDBJ databases">
        <authorList>
            <person name="Kanost M."/>
        </authorList>
    </citation>
    <scope>NUCLEOTIDE SEQUENCE</scope>
</reference>
<comment type="caution">
    <text evidence="14">The sequence shown here is derived from an EMBL/GenBank/DDBJ whole genome shotgun (WGS) entry which is preliminary data.</text>
</comment>
<proteinExistence type="inferred from homology"/>
<comment type="similarity">
    <text evidence="2">Belongs to the metaxin family.</text>
</comment>
<evidence type="ECO:0000256" key="6">
    <source>
        <dbReference type="ARBA" id="ARBA00022833"/>
    </source>
</evidence>
<evidence type="ECO:0000259" key="13">
    <source>
        <dbReference type="PROSITE" id="PS50089"/>
    </source>
</evidence>
<accession>A0A922CTC7</accession>
<dbReference type="AlphaFoldDB" id="A0A922CTC7"/>
<dbReference type="InterPro" id="IPR001841">
    <property type="entry name" value="Znf_RING"/>
</dbReference>
<dbReference type="EMBL" id="JH668553">
    <property type="protein sequence ID" value="KAG6457657.1"/>
    <property type="molecule type" value="Genomic_DNA"/>
</dbReference>
<evidence type="ECO:0000256" key="4">
    <source>
        <dbReference type="ARBA" id="ARBA00022771"/>
    </source>
</evidence>
<keyword evidence="11" id="KW-0175">Coiled coil</keyword>
<keyword evidence="9" id="KW-0472">Membrane</keyword>
<dbReference type="InterPro" id="IPR013083">
    <property type="entry name" value="Znf_RING/FYVE/PHD"/>
</dbReference>
<dbReference type="InterPro" id="IPR036282">
    <property type="entry name" value="Glutathione-S-Trfase_C_sf"/>
</dbReference>
<feature type="region of interest" description="Disordered" evidence="12">
    <location>
        <begin position="435"/>
        <end position="459"/>
    </location>
</feature>
<evidence type="ECO:0000256" key="8">
    <source>
        <dbReference type="ARBA" id="ARBA00023128"/>
    </source>
</evidence>
<evidence type="ECO:0000313" key="14">
    <source>
        <dbReference type="EMBL" id="KAG6457657.1"/>
    </source>
</evidence>
<dbReference type="Pfam" id="PF10568">
    <property type="entry name" value="Tom37"/>
    <property type="match status" value="1"/>
</dbReference>
<sequence length="510" mass="59394">MNFICIICTEIITQEEFESMYITRCGHIFHYQCLTQWTQRSPCCPQCRKKVTKKLMFRVYPTLSDEPSYDSKLTEALLATQQQLNAQIEEKDATLVMLRKDLENSNKTIIKFKNEVASLKLEMEGQQGKIEEHKKLKEKLEKDFERCHYDSMGKDIKFDKKLTALRDKYRYQVKRNNEWRKAAKKKHIGIYKDSIKRGCGKRRKYSTSCSDSLSSSNSPTYMKFIGVPVRVRESNNPFFTPKGQLPVMKDGRKVLTNFEEVVEHLKSLHYSTDVHLNTKQAAEASAFTQYLRDKLYPAYQFAWWVDEKNYSEVTRPTYAKALRIPFNFYYPSRYQTTAKEMIDALYGEHTDLREIEKTIYSEAEKCLKTLSDRLGESEYFFGNRPSSFDAIVFGYLAPLVKAPFPNATLANHVKGIANLSRFVARINQKNFRHVTDEYNRQNAKKQSTGTQSERDAANFPNQTRNKILAALFAAIAMTGYAVATGMFQELKDMEHSRDYNDMFENEEDDN</sequence>
<evidence type="ECO:0000256" key="9">
    <source>
        <dbReference type="ARBA" id="ARBA00023136"/>
    </source>
</evidence>
<evidence type="ECO:0000256" key="10">
    <source>
        <dbReference type="PROSITE-ProRule" id="PRU00175"/>
    </source>
</evidence>
<dbReference type="OrthoDB" id="5835136at2759"/>
<dbReference type="GO" id="GO:0015031">
    <property type="term" value="P:protein transport"/>
    <property type="evidence" value="ECO:0007669"/>
    <property type="project" value="UniProtKB-KW"/>
</dbReference>
<feature type="domain" description="RING-type" evidence="13">
    <location>
        <begin position="5"/>
        <end position="48"/>
    </location>
</feature>
<dbReference type="Proteomes" id="UP000791440">
    <property type="component" value="Unassembled WGS sequence"/>
</dbReference>
<organism evidence="14 15">
    <name type="scientific">Manduca sexta</name>
    <name type="common">Tobacco hawkmoth</name>
    <name type="synonym">Tobacco hornworm</name>
    <dbReference type="NCBI Taxonomy" id="7130"/>
    <lineage>
        <taxon>Eukaryota</taxon>
        <taxon>Metazoa</taxon>
        <taxon>Ecdysozoa</taxon>
        <taxon>Arthropoda</taxon>
        <taxon>Hexapoda</taxon>
        <taxon>Insecta</taxon>
        <taxon>Pterygota</taxon>
        <taxon>Neoptera</taxon>
        <taxon>Endopterygota</taxon>
        <taxon>Lepidoptera</taxon>
        <taxon>Glossata</taxon>
        <taxon>Ditrysia</taxon>
        <taxon>Bombycoidea</taxon>
        <taxon>Sphingidae</taxon>
        <taxon>Sphinginae</taxon>
        <taxon>Sphingini</taxon>
        <taxon>Manduca</taxon>
    </lineage>
</organism>
<reference evidence="14" key="1">
    <citation type="journal article" date="2016" name="Insect Biochem. Mol. Biol.">
        <title>Multifaceted biological insights from a draft genome sequence of the tobacco hornworm moth, Manduca sexta.</title>
        <authorList>
            <person name="Kanost M.R."/>
            <person name="Arrese E.L."/>
            <person name="Cao X."/>
            <person name="Chen Y.R."/>
            <person name="Chellapilla S."/>
            <person name="Goldsmith M.R."/>
            <person name="Grosse-Wilde E."/>
            <person name="Heckel D.G."/>
            <person name="Herndon N."/>
            <person name="Jiang H."/>
            <person name="Papanicolaou A."/>
            <person name="Qu J."/>
            <person name="Soulages J.L."/>
            <person name="Vogel H."/>
            <person name="Walters J."/>
            <person name="Waterhouse R.M."/>
            <person name="Ahn S.J."/>
            <person name="Almeida F.C."/>
            <person name="An C."/>
            <person name="Aqrawi P."/>
            <person name="Bretschneider A."/>
            <person name="Bryant W.B."/>
            <person name="Bucks S."/>
            <person name="Chao H."/>
            <person name="Chevignon G."/>
            <person name="Christen J.M."/>
            <person name="Clarke D.F."/>
            <person name="Dittmer N.T."/>
            <person name="Ferguson L.C.F."/>
            <person name="Garavelou S."/>
            <person name="Gordon K.H.J."/>
            <person name="Gunaratna R.T."/>
            <person name="Han Y."/>
            <person name="Hauser F."/>
            <person name="He Y."/>
            <person name="Heidel-Fischer H."/>
            <person name="Hirsh A."/>
            <person name="Hu Y."/>
            <person name="Jiang H."/>
            <person name="Kalra D."/>
            <person name="Klinner C."/>
            <person name="Konig C."/>
            <person name="Kovar C."/>
            <person name="Kroll A.R."/>
            <person name="Kuwar S.S."/>
            <person name="Lee S.L."/>
            <person name="Lehman R."/>
            <person name="Li K."/>
            <person name="Li Z."/>
            <person name="Liang H."/>
            <person name="Lovelace S."/>
            <person name="Lu Z."/>
            <person name="Mansfield J.H."/>
            <person name="McCulloch K.J."/>
            <person name="Mathew T."/>
            <person name="Morton B."/>
            <person name="Muzny D.M."/>
            <person name="Neunemann D."/>
            <person name="Ongeri F."/>
            <person name="Pauchet Y."/>
            <person name="Pu L.L."/>
            <person name="Pyrousis I."/>
            <person name="Rao X.J."/>
            <person name="Redding A."/>
            <person name="Roesel C."/>
            <person name="Sanchez-Gracia A."/>
            <person name="Schaack S."/>
            <person name="Shukla A."/>
            <person name="Tetreau G."/>
            <person name="Wang Y."/>
            <person name="Xiong G.H."/>
            <person name="Traut W."/>
            <person name="Walsh T.K."/>
            <person name="Worley K.C."/>
            <person name="Wu D."/>
            <person name="Wu W."/>
            <person name="Wu Y.Q."/>
            <person name="Zhang X."/>
            <person name="Zou Z."/>
            <person name="Zucker H."/>
            <person name="Briscoe A.D."/>
            <person name="Burmester T."/>
            <person name="Clem R.J."/>
            <person name="Feyereisen R."/>
            <person name="Grimmelikhuijzen C.J.P."/>
            <person name="Hamodrakas S.J."/>
            <person name="Hansson B.S."/>
            <person name="Huguet E."/>
            <person name="Jermiin L.S."/>
            <person name="Lan Q."/>
            <person name="Lehman H.K."/>
            <person name="Lorenzen M."/>
            <person name="Merzendorfer H."/>
            <person name="Michalopoulos I."/>
            <person name="Morton D.B."/>
            <person name="Muthukrishnan S."/>
            <person name="Oakeshott J.G."/>
            <person name="Palmer W."/>
            <person name="Park Y."/>
            <person name="Passarelli A.L."/>
            <person name="Rozas J."/>
            <person name="Schwartz L.M."/>
            <person name="Smith W."/>
            <person name="Southgate A."/>
            <person name="Vilcinskas A."/>
            <person name="Vogt R."/>
            <person name="Wang P."/>
            <person name="Werren J."/>
            <person name="Yu X.Q."/>
            <person name="Zhou J.J."/>
            <person name="Brown S.J."/>
            <person name="Scherer S.E."/>
            <person name="Richards S."/>
            <person name="Blissard G.W."/>
        </authorList>
    </citation>
    <scope>NUCLEOTIDE SEQUENCE</scope>
</reference>
<keyword evidence="4 10" id="KW-0863">Zinc-finger</keyword>
<name>A0A922CTC7_MANSE</name>
<dbReference type="InterPro" id="IPR019564">
    <property type="entry name" value="Sam37/metaxin_N"/>
</dbReference>
<dbReference type="Pfam" id="PF17171">
    <property type="entry name" value="GST_C_6"/>
    <property type="match status" value="1"/>
</dbReference>
<keyword evidence="3" id="KW-0813">Transport</keyword>
<keyword evidence="5" id="KW-1000">Mitochondrion outer membrane</keyword>
<gene>
    <name evidence="14" type="ORF">O3G_MSEX010414</name>
</gene>
<evidence type="ECO:0000256" key="1">
    <source>
        <dbReference type="ARBA" id="ARBA00004294"/>
    </source>
</evidence>
<dbReference type="PANTHER" id="PTHR12289:SF41">
    <property type="entry name" value="FAILED AXON CONNECTIONS-RELATED"/>
    <property type="match status" value="1"/>
</dbReference>